<dbReference type="KEGG" id="rdp:RD2015_4045"/>
<reference evidence="1 2" key="1">
    <citation type="submission" date="2015-12" db="EMBL/GenBank/DDBJ databases">
        <title>Complete genome of Roseateles depolymerans KCTC 42856.</title>
        <authorList>
            <person name="Kim K.M."/>
        </authorList>
    </citation>
    <scope>NUCLEOTIDE SEQUENCE [LARGE SCALE GENOMIC DNA]</scope>
    <source>
        <strain evidence="1 2">KCTC 42856</strain>
    </source>
</reference>
<dbReference type="RefSeq" id="WP_058936449.1">
    <property type="nucleotide sequence ID" value="NZ_CP013729.1"/>
</dbReference>
<proteinExistence type="predicted"/>
<dbReference type="STRING" id="76731.RD2015_4045"/>
<keyword evidence="2" id="KW-1185">Reference proteome</keyword>
<dbReference type="InterPro" id="IPR029044">
    <property type="entry name" value="Nucleotide-diphossugar_trans"/>
</dbReference>
<gene>
    <name evidence="1" type="ORF">RD2015_4045</name>
</gene>
<dbReference type="Pfam" id="PF00535">
    <property type="entry name" value="Glycos_transf_2"/>
    <property type="match status" value="1"/>
</dbReference>
<accession>A0A0U3LAY5</accession>
<name>A0A0U3LAY5_9BURK</name>
<evidence type="ECO:0000313" key="2">
    <source>
        <dbReference type="Proteomes" id="UP000060699"/>
    </source>
</evidence>
<dbReference type="OrthoDB" id="9816564at2"/>
<dbReference type="AlphaFoldDB" id="A0A0U3LAY5"/>
<evidence type="ECO:0000313" key="1">
    <source>
        <dbReference type="EMBL" id="ALV08494.1"/>
    </source>
</evidence>
<protein>
    <submittedName>
        <fullName evidence="1">Uncharacterized protein</fullName>
    </submittedName>
</protein>
<dbReference type="CDD" id="cd00761">
    <property type="entry name" value="Glyco_tranf_GTA_type"/>
    <property type="match status" value="1"/>
</dbReference>
<dbReference type="Proteomes" id="UP000060699">
    <property type="component" value="Chromosome"/>
</dbReference>
<dbReference type="EMBL" id="CP013729">
    <property type="protein sequence ID" value="ALV08494.1"/>
    <property type="molecule type" value="Genomic_DNA"/>
</dbReference>
<organism evidence="1 2">
    <name type="scientific">Roseateles depolymerans</name>
    <dbReference type="NCBI Taxonomy" id="76731"/>
    <lineage>
        <taxon>Bacteria</taxon>
        <taxon>Pseudomonadati</taxon>
        <taxon>Pseudomonadota</taxon>
        <taxon>Betaproteobacteria</taxon>
        <taxon>Burkholderiales</taxon>
        <taxon>Sphaerotilaceae</taxon>
        <taxon>Roseateles</taxon>
    </lineage>
</organism>
<dbReference type="Gene3D" id="3.90.550.10">
    <property type="entry name" value="Spore Coat Polysaccharide Biosynthesis Protein SpsA, Chain A"/>
    <property type="match status" value="1"/>
</dbReference>
<sequence>MTPNPLLALAIPTYNRSEILLENLRAMLPELMAHQVAVFISDDSTDDLTAQKVQVLQQEFPLVTYRRNDPRHGHDANFFATVSMPDTDYVWYLGDSVFLQPGMLGQALEALATHRPDLCFVNAYVHDDHTRLIEGDDVHPFLLDRTWYLTLSGATLYGRAIRSLPVAESRKASWKNFPQLGLILEACSLAPRRLLWLGPKGIAFNRKKSSYWLQSAFDVFVKDWTALIRSFPTLFSRQEQDRIIRSHAVQTQLFNVVSLVQLRAMGALTVQSLKLHRQAFAVASPIHPLWASVVARVPVRAINAARAVNVWRRKRKD</sequence>
<dbReference type="SUPFAM" id="SSF53448">
    <property type="entry name" value="Nucleotide-diphospho-sugar transferases"/>
    <property type="match status" value="1"/>
</dbReference>
<dbReference type="InterPro" id="IPR001173">
    <property type="entry name" value="Glyco_trans_2-like"/>
</dbReference>